<dbReference type="GO" id="GO:0003700">
    <property type="term" value="F:DNA-binding transcription factor activity"/>
    <property type="evidence" value="ECO:0007669"/>
    <property type="project" value="InterPro"/>
</dbReference>
<sequence length="262" mass="28111">MLGAGKGRAMLSEQRRQSILGEVQRSGQVRTKDLSDGFGVSEVTVRSDLEILDRKGLLTKTRGGAVTRTTDSTTAAFARRMQTNLDAKKRIARAALDLFEDNQSVIFDGGSTLMQVAMQLPPLSNVVVAATAMNIVQHLMHRPGLDVHMIGGRVYPDTVSTLITDADTALGGLVAHQVFVGAHAIDSSLDVVDVNEDMARTKRNLVRMARRVVLLADSSKWGVSGTSKAFSLSAVDVVITDDGLPGPIRSELDRIGAKVIYA</sequence>
<accession>A0A1R3V0H6</accession>
<evidence type="ECO:0000256" key="2">
    <source>
        <dbReference type="ARBA" id="ARBA00023163"/>
    </source>
</evidence>
<dbReference type="Gene3D" id="3.40.50.1360">
    <property type="match status" value="1"/>
</dbReference>
<organism evidence="4 5">
    <name type="scientific">Mesorhizobium prunaredense</name>
    <dbReference type="NCBI Taxonomy" id="1631249"/>
    <lineage>
        <taxon>Bacteria</taxon>
        <taxon>Pseudomonadati</taxon>
        <taxon>Pseudomonadota</taxon>
        <taxon>Alphaproteobacteria</taxon>
        <taxon>Hyphomicrobiales</taxon>
        <taxon>Phyllobacteriaceae</taxon>
        <taxon>Mesorhizobium</taxon>
    </lineage>
</organism>
<protein>
    <submittedName>
        <fullName evidence="4">DeoR faimly transcriptional regulator</fullName>
    </submittedName>
</protein>
<reference evidence="5" key="1">
    <citation type="submission" date="2017-01" db="EMBL/GenBank/DDBJ databases">
        <authorList>
            <person name="Brunel B."/>
        </authorList>
    </citation>
    <scope>NUCLEOTIDE SEQUENCE [LARGE SCALE GENOMIC DNA]</scope>
</reference>
<feature type="domain" description="HTH deoR-type" evidence="3">
    <location>
        <begin position="12"/>
        <end position="67"/>
    </location>
</feature>
<gene>
    <name evidence="4" type="ORF">BQ8794_110188</name>
</gene>
<dbReference type="AlphaFoldDB" id="A0A1R3V0H6"/>
<dbReference type="Gene3D" id="1.10.10.10">
    <property type="entry name" value="Winged helix-like DNA-binding domain superfamily/Winged helix DNA-binding domain"/>
    <property type="match status" value="1"/>
</dbReference>
<keyword evidence="2" id="KW-0804">Transcription</keyword>
<dbReference type="InterPro" id="IPR001034">
    <property type="entry name" value="DeoR_HTH"/>
</dbReference>
<dbReference type="SUPFAM" id="SSF46785">
    <property type="entry name" value="Winged helix' DNA-binding domain"/>
    <property type="match status" value="1"/>
</dbReference>
<dbReference type="PANTHER" id="PTHR30363">
    <property type="entry name" value="HTH-TYPE TRANSCRIPTIONAL REGULATOR SRLR-RELATED"/>
    <property type="match status" value="1"/>
</dbReference>
<dbReference type="EMBL" id="FTPD01000003">
    <property type="protein sequence ID" value="SIT53382.1"/>
    <property type="molecule type" value="Genomic_DNA"/>
</dbReference>
<dbReference type="Proteomes" id="UP000188388">
    <property type="component" value="Unassembled WGS sequence"/>
</dbReference>
<proteinExistence type="predicted"/>
<evidence type="ECO:0000256" key="1">
    <source>
        <dbReference type="ARBA" id="ARBA00023015"/>
    </source>
</evidence>
<dbReference type="InterPro" id="IPR014036">
    <property type="entry name" value="DeoR-like_C"/>
</dbReference>
<evidence type="ECO:0000313" key="4">
    <source>
        <dbReference type="EMBL" id="SIT53382.1"/>
    </source>
</evidence>
<dbReference type="InterPro" id="IPR036388">
    <property type="entry name" value="WH-like_DNA-bd_sf"/>
</dbReference>
<dbReference type="Pfam" id="PF08220">
    <property type="entry name" value="HTH_DeoR"/>
    <property type="match status" value="1"/>
</dbReference>
<keyword evidence="5" id="KW-1185">Reference proteome</keyword>
<dbReference type="SMART" id="SM00420">
    <property type="entry name" value="HTH_DEOR"/>
    <property type="match status" value="1"/>
</dbReference>
<name>A0A1R3V0H6_9HYPH</name>
<dbReference type="InterPro" id="IPR050313">
    <property type="entry name" value="Carb_Metab_HTH_regulators"/>
</dbReference>
<dbReference type="InterPro" id="IPR037171">
    <property type="entry name" value="NagB/RpiA_transferase-like"/>
</dbReference>
<dbReference type="SUPFAM" id="SSF100950">
    <property type="entry name" value="NagB/RpiA/CoA transferase-like"/>
    <property type="match status" value="1"/>
</dbReference>
<dbReference type="InterPro" id="IPR036390">
    <property type="entry name" value="WH_DNA-bd_sf"/>
</dbReference>
<dbReference type="PANTHER" id="PTHR30363:SF44">
    <property type="entry name" value="AGA OPERON TRANSCRIPTIONAL REPRESSOR-RELATED"/>
    <property type="match status" value="1"/>
</dbReference>
<dbReference type="STRING" id="1631249.BQ8794_110188"/>
<evidence type="ECO:0000259" key="3">
    <source>
        <dbReference type="PROSITE" id="PS51000"/>
    </source>
</evidence>
<dbReference type="SMART" id="SM01134">
    <property type="entry name" value="DeoRC"/>
    <property type="match status" value="1"/>
</dbReference>
<evidence type="ECO:0000313" key="5">
    <source>
        <dbReference type="Proteomes" id="UP000188388"/>
    </source>
</evidence>
<keyword evidence="1" id="KW-0805">Transcription regulation</keyword>
<dbReference type="Pfam" id="PF00455">
    <property type="entry name" value="DeoRC"/>
    <property type="match status" value="1"/>
</dbReference>
<dbReference type="PROSITE" id="PS51000">
    <property type="entry name" value="HTH_DEOR_2"/>
    <property type="match status" value="1"/>
</dbReference>